<dbReference type="EMBL" id="MK368614">
    <property type="protein sequence ID" value="QAU04174.1"/>
    <property type="molecule type" value="Genomic_DNA"/>
</dbReference>
<accession>A0A513PW59</accession>
<dbReference type="InterPro" id="IPR044925">
    <property type="entry name" value="His-Me_finger_sf"/>
</dbReference>
<name>A0A513PW59_9CAUD</name>
<dbReference type="GeneID" id="55613387"/>
<reference evidence="1 2" key="1">
    <citation type="submission" date="2019-01" db="EMBL/GenBank/DDBJ databases">
        <authorList>
            <person name="Le T.S."/>
            <person name="Kurtboke I."/>
        </authorList>
    </citation>
    <scope>NUCLEOTIDE SEQUENCE [LARGE SCALE GENOMIC DNA]</scope>
</reference>
<sequence length="260" mass="30380">MDLDEFIDQHNLVGDLLNKDMFDLYQSLPHYSRPTFLYPILLSKIKEDPDFELWERHYQWDFIKKGKRGQGFFESPHLFISSHGRVYNSKSGNFLKGSTKGGKGDYLRHNDTISGRNIRIHRAVACMFVGNYTNKPLTKLLVNHKDLDKQHNFFANLEWCTQKGNTHHAIDELGSFSVPRVYYLCEVVKGGQFLNHKFIISGEVDCKKYRMTHAYLAAKDENKTCNNCKVEVIDKSEVDDRLLIKNQSNRFKGWLKKPKR</sequence>
<dbReference type="RefSeq" id="YP_009843121.1">
    <property type="nucleotide sequence ID" value="NC_048747.1"/>
</dbReference>
<evidence type="ECO:0000313" key="1">
    <source>
        <dbReference type="EMBL" id="QAU04174.1"/>
    </source>
</evidence>
<protein>
    <recommendedName>
        <fullName evidence="3">HNH nuclease domain-containing protein</fullName>
    </recommendedName>
</protein>
<evidence type="ECO:0000313" key="2">
    <source>
        <dbReference type="Proteomes" id="UP000320660"/>
    </source>
</evidence>
<evidence type="ECO:0008006" key="3">
    <source>
        <dbReference type="Google" id="ProtNLM"/>
    </source>
</evidence>
<dbReference type="Gene3D" id="3.90.75.20">
    <property type="match status" value="1"/>
</dbReference>
<organism evidence="1 2">
    <name type="scientific">Vibrio phage 2 TSL-2019</name>
    <dbReference type="NCBI Taxonomy" id="2508172"/>
    <lineage>
        <taxon>Viruses</taxon>
        <taxon>Duplodnaviria</taxon>
        <taxon>Heunggongvirae</taxon>
        <taxon>Uroviricota</taxon>
        <taxon>Caudoviricetes</taxon>
        <taxon>Chimalliviridae</taxon>
        <taxon>Gorgonvirinae</taxon>
        <taxon>Aphroditevirus</taxon>
        <taxon>Aphroditevirus av2TSL2019</taxon>
    </lineage>
</organism>
<proteinExistence type="predicted"/>
<dbReference type="KEGG" id="vg:55613387"/>
<keyword evidence="2" id="KW-1185">Reference proteome</keyword>
<dbReference type="SUPFAM" id="SSF54060">
    <property type="entry name" value="His-Me finger endonucleases"/>
    <property type="match status" value="1"/>
</dbReference>
<dbReference type="Proteomes" id="UP000320660">
    <property type="component" value="Segment"/>
</dbReference>